<dbReference type="EMBL" id="MFJD01000011">
    <property type="protein sequence ID" value="OGG01668.1"/>
    <property type="molecule type" value="Genomic_DNA"/>
</dbReference>
<protein>
    <recommendedName>
        <fullName evidence="1">Glycosyl transferase family 1 domain-containing protein</fullName>
    </recommendedName>
</protein>
<accession>A0A1F5YN85</accession>
<organism evidence="2 3">
    <name type="scientific">Candidatus Gottesmanbacteria bacterium RBG_16_52_11</name>
    <dbReference type="NCBI Taxonomy" id="1798374"/>
    <lineage>
        <taxon>Bacteria</taxon>
        <taxon>Candidatus Gottesmaniibacteriota</taxon>
    </lineage>
</organism>
<reference evidence="2 3" key="1">
    <citation type="journal article" date="2016" name="Nat. Commun.">
        <title>Thousands of microbial genomes shed light on interconnected biogeochemical processes in an aquifer system.</title>
        <authorList>
            <person name="Anantharaman K."/>
            <person name="Brown C.T."/>
            <person name="Hug L.A."/>
            <person name="Sharon I."/>
            <person name="Castelle C.J."/>
            <person name="Probst A.J."/>
            <person name="Thomas B.C."/>
            <person name="Singh A."/>
            <person name="Wilkins M.J."/>
            <person name="Karaoz U."/>
            <person name="Brodie E.L."/>
            <person name="Williams K.H."/>
            <person name="Hubbard S.S."/>
            <person name="Banfield J.F."/>
        </authorList>
    </citation>
    <scope>NUCLEOTIDE SEQUENCE [LARGE SCALE GENOMIC DNA]</scope>
</reference>
<dbReference type="InterPro" id="IPR001296">
    <property type="entry name" value="Glyco_trans_1"/>
</dbReference>
<evidence type="ECO:0000313" key="2">
    <source>
        <dbReference type="EMBL" id="OGG01668.1"/>
    </source>
</evidence>
<dbReference type="SUPFAM" id="SSF53756">
    <property type="entry name" value="UDP-Glycosyltransferase/glycogen phosphorylase"/>
    <property type="match status" value="1"/>
</dbReference>
<evidence type="ECO:0000313" key="3">
    <source>
        <dbReference type="Proteomes" id="UP000178448"/>
    </source>
</evidence>
<evidence type="ECO:0000259" key="1">
    <source>
        <dbReference type="Pfam" id="PF00534"/>
    </source>
</evidence>
<dbReference type="STRING" id="1798374.A2Z33_05495"/>
<gene>
    <name evidence="2" type="ORF">A2Z33_05495</name>
</gene>
<comment type="caution">
    <text evidence="2">The sequence shown here is derived from an EMBL/GenBank/DDBJ whole genome shotgun (WGS) entry which is preliminary data.</text>
</comment>
<proteinExistence type="predicted"/>
<dbReference type="Proteomes" id="UP000178448">
    <property type="component" value="Unassembled WGS sequence"/>
</dbReference>
<dbReference type="PANTHER" id="PTHR12526">
    <property type="entry name" value="GLYCOSYLTRANSFERASE"/>
    <property type="match status" value="1"/>
</dbReference>
<feature type="non-terminal residue" evidence="2">
    <location>
        <position position="374"/>
    </location>
</feature>
<dbReference type="Pfam" id="PF00534">
    <property type="entry name" value="Glycos_transf_1"/>
    <property type="match status" value="1"/>
</dbReference>
<dbReference type="Gene3D" id="3.40.50.2000">
    <property type="entry name" value="Glycogen Phosphorylase B"/>
    <property type="match status" value="1"/>
</dbReference>
<dbReference type="AlphaFoldDB" id="A0A1F5YN85"/>
<dbReference type="GO" id="GO:0016757">
    <property type="term" value="F:glycosyltransferase activity"/>
    <property type="evidence" value="ECO:0007669"/>
    <property type="project" value="InterPro"/>
</dbReference>
<sequence length="374" mass="42816">MIFINSHIQYYSNGKPGHGTGEIIAALLTENSKKFIFIKHPLFFGFNTRIETFTSGTTRVINVGVKRLPLPLRVIQEFIITAWLVVVNRPGRVYVGIDPLNASYGIILKYMNLLETVIYYTADYAEKRFQNGIVNRIYHAIDRFCLRHADQIWNVSTRITDLRLRQKVGRKKNRFLPNIPYIKSILVKGNKVRKTQIVSVSTLSTEYIDFELIFNAIRLAKKLIPALKLIVIGSGKDEMLLQRMAKDMGLEKNVVFTGGMDHDKLLEIVSRSLCGLAVYKKTNPWTWYGDSMKTREYLACGIPVLITDTCSTADEIRNMGYVIKSDATDISYKILKLYKNPALLQRVKRNALKYSEYPEAIKLLSESVIRFADN</sequence>
<name>A0A1F5YN85_9BACT</name>
<feature type="domain" description="Glycosyl transferase family 1" evidence="1">
    <location>
        <begin position="191"/>
        <end position="353"/>
    </location>
</feature>